<keyword evidence="10" id="KW-1185">Reference proteome</keyword>
<dbReference type="AlphaFoldDB" id="A0A4Y8R8J7"/>
<feature type="region of interest" description="Disordered" evidence="7">
    <location>
        <begin position="1"/>
        <end position="21"/>
    </location>
</feature>
<dbReference type="GO" id="GO:0016787">
    <property type="term" value="F:hydrolase activity"/>
    <property type="evidence" value="ECO:0007669"/>
    <property type="project" value="UniProtKB-KW"/>
</dbReference>
<evidence type="ECO:0000313" key="9">
    <source>
        <dbReference type="EMBL" id="TFF17504.1"/>
    </source>
</evidence>
<name>A0A4Y8R8J7_9MICO</name>
<dbReference type="InterPro" id="IPR002716">
    <property type="entry name" value="PIN_dom"/>
</dbReference>
<proteinExistence type="inferred from homology"/>
<dbReference type="GO" id="GO:0000287">
    <property type="term" value="F:magnesium ion binding"/>
    <property type="evidence" value="ECO:0007669"/>
    <property type="project" value="UniProtKB-UniRule"/>
</dbReference>
<organism evidence="9 10">
    <name type="scientific">Cellulosimicrobium funkei</name>
    <dbReference type="NCBI Taxonomy" id="264251"/>
    <lineage>
        <taxon>Bacteria</taxon>
        <taxon>Bacillati</taxon>
        <taxon>Actinomycetota</taxon>
        <taxon>Actinomycetes</taxon>
        <taxon>Micrococcales</taxon>
        <taxon>Promicromonosporaceae</taxon>
        <taxon>Cellulosimicrobium</taxon>
    </lineage>
</organism>
<sequence>MARRPPAVATDRPLGEPDRRRHRGRARGLGVIYLDTCLVIYLVEDAERGPHVRELLARHGHEEFAISPLVRLECLVGPLRSGDPELEDRYRGALDLFVGLPLDTAAFERAARLRASSSLRTPDALHLAAAQVHGCSALWTNDSRLAVAGRGLAVDVLHGR</sequence>
<dbReference type="Pfam" id="PF01850">
    <property type="entry name" value="PIN"/>
    <property type="match status" value="1"/>
</dbReference>
<dbReference type="SUPFAM" id="SSF88723">
    <property type="entry name" value="PIN domain-like"/>
    <property type="match status" value="1"/>
</dbReference>
<comment type="similarity">
    <text evidence="6">Belongs to the PINc/VapC protein family.</text>
</comment>
<dbReference type="InterPro" id="IPR029060">
    <property type="entry name" value="PIN-like_dom_sf"/>
</dbReference>
<dbReference type="GO" id="GO:0004540">
    <property type="term" value="F:RNA nuclease activity"/>
    <property type="evidence" value="ECO:0007669"/>
    <property type="project" value="InterPro"/>
</dbReference>
<evidence type="ECO:0000256" key="7">
    <source>
        <dbReference type="SAM" id="MobiDB-lite"/>
    </source>
</evidence>
<dbReference type="GO" id="GO:0090729">
    <property type="term" value="F:toxin activity"/>
    <property type="evidence" value="ECO:0007669"/>
    <property type="project" value="UniProtKB-KW"/>
</dbReference>
<feature type="binding site" evidence="6">
    <location>
        <position position="35"/>
    </location>
    <ligand>
        <name>Mg(2+)</name>
        <dbReference type="ChEBI" id="CHEBI:18420"/>
    </ligand>
</feature>
<dbReference type="HAMAP" id="MF_00265">
    <property type="entry name" value="VapC_Nob1"/>
    <property type="match status" value="1"/>
</dbReference>
<evidence type="ECO:0000256" key="4">
    <source>
        <dbReference type="ARBA" id="ARBA00022801"/>
    </source>
</evidence>
<comment type="caution">
    <text evidence="9">The sequence shown here is derived from an EMBL/GenBank/DDBJ whole genome shotgun (WGS) entry which is preliminary data.</text>
</comment>
<keyword evidence="4 6" id="KW-0378">Hydrolase</keyword>
<evidence type="ECO:0000256" key="3">
    <source>
        <dbReference type="ARBA" id="ARBA00022723"/>
    </source>
</evidence>
<evidence type="ECO:0000259" key="8">
    <source>
        <dbReference type="Pfam" id="PF01850"/>
    </source>
</evidence>
<evidence type="ECO:0000256" key="5">
    <source>
        <dbReference type="ARBA" id="ARBA00022842"/>
    </source>
</evidence>
<evidence type="ECO:0000256" key="6">
    <source>
        <dbReference type="HAMAP-Rule" id="MF_00265"/>
    </source>
</evidence>
<keyword evidence="6" id="KW-0800">Toxin</keyword>
<feature type="domain" description="PIN" evidence="8">
    <location>
        <begin position="32"/>
        <end position="148"/>
    </location>
</feature>
<feature type="binding site" evidence="6">
    <location>
        <position position="123"/>
    </location>
    <ligand>
        <name>Mg(2+)</name>
        <dbReference type="ChEBI" id="CHEBI:18420"/>
    </ligand>
</feature>
<keyword evidence="1 6" id="KW-1277">Toxin-antitoxin system</keyword>
<keyword evidence="2 6" id="KW-0540">Nuclease</keyword>
<dbReference type="Proteomes" id="UP000298003">
    <property type="component" value="Unassembled WGS sequence"/>
</dbReference>
<evidence type="ECO:0000256" key="1">
    <source>
        <dbReference type="ARBA" id="ARBA00022649"/>
    </source>
</evidence>
<protein>
    <recommendedName>
        <fullName evidence="6">Ribonuclease VapC</fullName>
        <shortName evidence="6">RNase VapC</shortName>
        <ecNumber evidence="6">3.1.-.-</ecNumber>
    </recommendedName>
    <alternativeName>
        <fullName evidence="6">Toxin VapC</fullName>
    </alternativeName>
</protein>
<dbReference type="InterPro" id="IPR022907">
    <property type="entry name" value="VapC_family"/>
</dbReference>
<reference evidence="9 10" key="1">
    <citation type="submission" date="2019-03" db="EMBL/GenBank/DDBJ databases">
        <title>Cellulosimicrobium funkei JCM14302 Assembly.</title>
        <authorList>
            <person name="Dou T."/>
        </authorList>
    </citation>
    <scope>NUCLEOTIDE SEQUENCE [LARGE SCALE GENOMIC DNA]</scope>
    <source>
        <strain evidence="9 10">JCM 14302</strain>
    </source>
</reference>
<dbReference type="EMBL" id="SOZH01000001">
    <property type="protein sequence ID" value="TFF17504.1"/>
    <property type="molecule type" value="Genomic_DNA"/>
</dbReference>
<keyword evidence="3 6" id="KW-0479">Metal-binding</keyword>
<dbReference type="CDD" id="cd09874">
    <property type="entry name" value="PIN_MT3492-like"/>
    <property type="match status" value="1"/>
</dbReference>
<comment type="cofactor">
    <cofactor evidence="6">
        <name>Mg(2+)</name>
        <dbReference type="ChEBI" id="CHEBI:18420"/>
    </cofactor>
</comment>
<keyword evidence="5 6" id="KW-0460">Magnesium</keyword>
<gene>
    <name evidence="6" type="primary">vapC</name>
    <name evidence="9" type="ORF">E1O70_01610</name>
</gene>
<dbReference type="EC" id="3.1.-.-" evidence="6"/>
<evidence type="ECO:0000256" key="2">
    <source>
        <dbReference type="ARBA" id="ARBA00022722"/>
    </source>
</evidence>
<evidence type="ECO:0000313" key="10">
    <source>
        <dbReference type="Proteomes" id="UP000298003"/>
    </source>
</evidence>
<accession>A0A4Y8R8J7</accession>
<comment type="function">
    <text evidence="6">Toxic component of a toxin-antitoxin (TA) system. An RNase.</text>
</comment>
<dbReference type="Gene3D" id="3.40.50.1010">
    <property type="entry name" value="5'-nuclease"/>
    <property type="match status" value="1"/>
</dbReference>